<keyword evidence="1" id="KW-1133">Transmembrane helix</keyword>
<reference evidence="2" key="1">
    <citation type="submission" date="2021-06" db="EMBL/GenBank/DDBJ databases">
        <authorList>
            <person name="Hodson N. C."/>
            <person name="Mongue J. A."/>
            <person name="Jaron S. K."/>
        </authorList>
    </citation>
    <scope>NUCLEOTIDE SEQUENCE</scope>
</reference>
<dbReference type="EMBL" id="CAJVCH010031830">
    <property type="protein sequence ID" value="CAG7710442.1"/>
    <property type="molecule type" value="Genomic_DNA"/>
</dbReference>
<feature type="transmembrane region" description="Helical" evidence="1">
    <location>
        <begin position="20"/>
        <end position="39"/>
    </location>
</feature>
<feature type="transmembrane region" description="Helical" evidence="1">
    <location>
        <begin position="231"/>
        <end position="253"/>
    </location>
</feature>
<organism evidence="2 3">
    <name type="scientific">Allacma fusca</name>
    <dbReference type="NCBI Taxonomy" id="39272"/>
    <lineage>
        <taxon>Eukaryota</taxon>
        <taxon>Metazoa</taxon>
        <taxon>Ecdysozoa</taxon>
        <taxon>Arthropoda</taxon>
        <taxon>Hexapoda</taxon>
        <taxon>Collembola</taxon>
        <taxon>Symphypleona</taxon>
        <taxon>Sminthuridae</taxon>
        <taxon>Allacma</taxon>
    </lineage>
</organism>
<accession>A0A8J2NUT7</accession>
<keyword evidence="1" id="KW-0472">Membrane</keyword>
<feature type="transmembrane region" description="Helical" evidence="1">
    <location>
        <begin position="60"/>
        <end position="83"/>
    </location>
</feature>
<feature type="transmembrane region" description="Helical" evidence="1">
    <location>
        <begin position="168"/>
        <end position="186"/>
    </location>
</feature>
<dbReference type="PANTHER" id="PTHR16007:SF15">
    <property type="entry name" value="TRANSMEMBRANE PROTEIN 45B"/>
    <property type="match status" value="1"/>
</dbReference>
<keyword evidence="1" id="KW-0812">Transmembrane</keyword>
<name>A0A8J2NUT7_9HEXA</name>
<evidence type="ECO:0000313" key="2">
    <source>
        <dbReference type="EMBL" id="CAG7710442.1"/>
    </source>
</evidence>
<evidence type="ECO:0000256" key="1">
    <source>
        <dbReference type="SAM" id="Phobius"/>
    </source>
</evidence>
<feature type="transmembrane region" description="Helical" evidence="1">
    <location>
        <begin position="138"/>
        <end position="156"/>
    </location>
</feature>
<dbReference type="Proteomes" id="UP000708208">
    <property type="component" value="Unassembled WGS sequence"/>
</dbReference>
<dbReference type="OrthoDB" id="551896at2759"/>
<feature type="transmembrane region" description="Helical" evidence="1">
    <location>
        <begin position="193"/>
        <end position="211"/>
    </location>
</feature>
<dbReference type="AlphaFoldDB" id="A0A8J2NUT7"/>
<evidence type="ECO:0008006" key="4">
    <source>
        <dbReference type="Google" id="ProtNLM"/>
    </source>
</evidence>
<protein>
    <recommendedName>
        <fullName evidence="4">Transmembrane protein</fullName>
    </recommendedName>
</protein>
<comment type="caution">
    <text evidence="2">The sequence shown here is derived from an EMBL/GenBank/DDBJ whole genome shotgun (WGS) entry which is preliminary data.</text>
</comment>
<proteinExistence type="predicted"/>
<dbReference type="PANTHER" id="PTHR16007">
    <property type="entry name" value="EPIDIDYMAL MEMBRANE PROTEIN E9-RELATED"/>
    <property type="match status" value="1"/>
</dbReference>
<gene>
    <name evidence="2" type="ORF">AFUS01_LOCUS5031</name>
</gene>
<dbReference type="InterPro" id="IPR042127">
    <property type="entry name" value="TMEM45"/>
</dbReference>
<sequence length="291" mass="34111">MVWMDNGFFRHCVGGTLTSVGAVWMTSIVFFRYYKSLLLKQGSFKNSLRFHRNNRKPKPLYIFMAFPLVGTLSKSESFFILLLHRVCGHSGCETLELYYAYPDWKTRSLHHLTIFVPFELLLVTVLMRIRKWRVPKGVEYLLFALSFSSEGILYYFHLERSSLDTTIHTHLCFIDVGIVLSTLLELTQPGSIFPALARCFFSITNGFQYYIAAEMLHPIFQDNYNEESHKVIRMIPVYFAWNMFFSLVVMIWIGRREYRNVLALKEAQIYQLITDDVHDLDAQKPLNEINP</sequence>
<keyword evidence="3" id="KW-1185">Reference proteome</keyword>
<evidence type="ECO:0000313" key="3">
    <source>
        <dbReference type="Proteomes" id="UP000708208"/>
    </source>
</evidence>